<dbReference type="InterPro" id="IPR029052">
    <property type="entry name" value="Metallo-depent_PP-like"/>
</dbReference>
<organism evidence="2 3">
    <name type="scientific">Thamnocephalis sphaerospora</name>
    <dbReference type="NCBI Taxonomy" id="78915"/>
    <lineage>
        <taxon>Eukaryota</taxon>
        <taxon>Fungi</taxon>
        <taxon>Fungi incertae sedis</taxon>
        <taxon>Zoopagomycota</taxon>
        <taxon>Zoopagomycotina</taxon>
        <taxon>Zoopagomycetes</taxon>
        <taxon>Zoopagales</taxon>
        <taxon>Sigmoideomycetaceae</taxon>
        <taxon>Thamnocephalis</taxon>
    </lineage>
</organism>
<accession>A0A4V1IWU8</accession>
<name>A0A4V1IWU8_9FUNG</name>
<dbReference type="EMBL" id="KZ992568">
    <property type="protein sequence ID" value="RKP08809.1"/>
    <property type="molecule type" value="Genomic_DNA"/>
</dbReference>
<proteinExistence type="predicted"/>
<keyword evidence="3" id="KW-1185">Reference proteome</keyword>
<dbReference type="Proteomes" id="UP000271241">
    <property type="component" value="Unassembled WGS sequence"/>
</dbReference>
<evidence type="ECO:0000259" key="1">
    <source>
        <dbReference type="Pfam" id="PF10360"/>
    </source>
</evidence>
<dbReference type="AlphaFoldDB" id="A0A4V1IWU8"/>
<dbReference type="STRING" id="78915.A0A4V1IWU8"/>
<dbReference type="OrthoDB" id="3918848at2759"/>
<dbReference type="Pfam" id="PF10360">
    <property type="entry name" value="DUF2433"/>
    <property type="match status" value="1"/>
</dbReference>
<dbReference type="InterPro" id="IPR018829">
    <property type="entry name" value="DUF2433"/>
</dbReference>
<protein>
    <recommendedName>
        <fullName evidence="1">DUF2433 domain-containing protein</fullName>
    </recommendedName>
</protein>
<dbReference type="PANTHER" id="PTHR31987">
    <property type="entry name" value="GLUTAMINASE A-RELATED"/>
    <property type="match status" value="1"/>
</dbReference>
<dbReference type="InterPro" id="IPR052743">
    <property type="entry name" value="Glutaminase_GtaA"/>
</dbReference>
<evidence type="ECO:0000313" key="2">
    <source>
        <dbReference type="EMBL" id="RKP08809.1"/>
    </source>
</evidence>
<sequence>MQANADLISLQTIGSASSAKILCLADVRGNLSLIDELADRVNAAAVIHTGDFGFFEPESLDRVDDRTIRHLVQYSPLLSHSARADMLQSAPDLVRAQLQTDQPFQLSQLPEYISGQRRFRRPVYVVWGACEDVAVLEKFRNGRYIVKNLKILDEVSTHLLDLGGLHLRLLGLGGSIIRHKLFDHGDACAGTMAGGGGMMWASLLQLGELMETASRVANSSEVRLLVTHTSPGKEPLVSQLALALQADYSISSSVRPRYPLIYTPHAVHPDAASFKERLTGARDAMLSIWRGVQEQVETQLNNQQRVLLDYALNVIHWLPSSGDDRGFKDLWCMNLPEVSHGQTVLNINDGKI</sequence>
<gene>
    <name evidence="2" type="ORF">THASP1DRAFT_15136</name>
</gene>
<evidence type="ECO:0000313" key="3">
    <source>
        <dbReference type="Proteomes" id="UP000271241"/>
    </source>
</evidence>
<dbReference type="SUPFAM" id="SSF56300">
    <property type="entry name" value="Metallo-dependent phosphatases"/>
    <property type="match status" value="1"/>
</dbReference>
<feature type="non-terminal residue" evidence="2">
    <location>
        <position position="352"/>
    </location>
</feature>
<reference evidence="3" key="1">
    <citation type="journal article" date="2018" name="Nat. Microbiol.">
        <title>Leveraging single-cell genomics to expand the fungal tree of life.</title>
        <authorList>
            <person name="Ahrendt S.R."/>
            <person name="Quandt C.A."/>
            <person name="Ciobanu D."/>
            <person name="Clum A."/>
            <person name="Salamov A."/>
            <person name="Andreopoulos B."/>
            <person name="Cheng J.F."/>
            <person name="Woyke T."/>
            <person name="Pelin A."/>
            <person name="Henrissat B."/>
            <person name="Reynolds N.K."/>
            <person name="Benny G.L."/>
            <person name="Smith M.E."/>
            <person name="James T.Y."/>
            <person name="Grigoriev I.V."/>
        </authorList>
    </citation>
    <scope>NUCLEOTIDE SEQUENCE [LARGE SCALE GENOMIC DNA]</scope>
    <source>
        <strain evidence="3">RSA 1356</strain>
    </source>
</reference>
<feature type="domain" description="DUF2433" evidence="1">
    <location>
        <begin position="258"/>
        <end position="352"/>
    </location>
</feature>
<dbReference type="PANTHER" id="PTHR31987:SF11">
    <property type="entry name" value="DUF2433 DOMAIN-CONTAINING PROTEIN"/>
    <property type="match status" value="1"/>
</dbReference>